<organism evidence="2 3">
    <name type="scientific">Araneus ventricosus</name>
    <name type="common">Orbweaver spider</name>
    <name type="synonym">Epeira ventricosa</name>
    <dbReference type="NCBI Taxonomy" id="182803"/>
    <lineage>
        <taxon>Eukaryota</taxon>
        <taxon>Metazoa</taxon>
        <taxon>Ecdysozoa</taxon>
        <taxon>Arthropoda</taxon>
        <taxon>Chelicerata</taxon>
        <taxon>Arachnida</taxon>
        <taxon>Araneae</taxon>
        <taxon>Araneomorphae</taxon>
        <taxon>Entelegynae</taxon>
        <taxon>Araneoidea</taxon>
        <taxon>Araneidae</taxon>
        <taxon>Araneus</taxon>
    </lineage>
</organism>
<dbReference type="Proteomes" id="UP000499080">
    <property type="component" value="Unassembled WGS sequence"/>
</dbReference>
<reference evidence="2 3" key="1">
    <citation type="journal article" date="2019" name="Sci. Rep.">
        <title>Orb-weaving spider Araneus ventricosus genome elucidates the spidroin gene catalogue.</title>
        <authorList>
            <person name="Kono N."/>
            <person name="Nakamura H."/>
            <person name="Ohtoshi R."/>
            <person name="Moran D.A.P."/>
            <person name="Shinohara A."/>
            <person name="Yoshida Y."/>
            <person name="Fujiwara M."/>
            <person name="Mori M."/>
            <person name="Tomita M."/>
            <person name="Arakawa K."/>
        </authorList>
    </citation>
    <scope>NUCLEOTIDE SEQUENCE [LARGE SCALE GENOMIC DNA]</scope>
</reference>
<comment type="caution">
    <text evidence="2">The sequence shown here is derived from an EMBL/GenBank/DDBJ whole genome shotgun (WGS) entry which is preliminary data.</text>
</comment>
<feature type="region of interest" description="Disordered" evidence="1">
    <location>
        <begin position="1"/>
        <end position="27"/>
    </location>
</feature>
<proteinExistence type="predicted"/>
<keyword evidence="3" id="KW-1185">Reference proteome</keyword>
<dbReference type="AlphaFoldDB" id="A0A4Y1ZLR1"/>
<evidence type="ECO:0000256" key="1">
    <source>
        <dbReference type="SAM" id="MobiDB-lite"/>
    </source>
</evidence>
<sequence>MSEAGHPYLFQKGNFGTQEGKNIRQGRKPMENSAAALKSRISKQTKLRQNMSRFFGEILCEASRHIKRLRSTPCYPRSRVSKSSCRGGKQIALPYSPALWNFR</sequence>
<accession>A0A4Y1ZLR1</accession>
<evidence type="ECO:0000313" key="2">
    <source>
        <dbReference type="EMBL" id="GBL56198.1"/>
    </source>
</evidence>
<gene>
    <name evidence="2" type="ORF">AVEN_141902_1</name>
</gene>
<dbReference type="EMBL" id="BGPR01150896">
    <property type="protein sequence ID" value="GBL56198.1"/>
    <property type="molecule type" value="Genomic_DNA"/>
</dbReference>
<evidence type="ECO:0000313" key="3">
    <source>
        <dbReference type="Proteomes" id="UP000499080"/>
    </source>
</evidence>
<protein>
    <submittedName>
        <fullName evidence="2">Uncharacterized protein</fullName>
    </submittedName>
</protein>
<name>A0A4Y1ZLR1_ARAVE</name>